<dbReference type="GO" id="GO:0003951">
    <property type="term" value="F:NAD+ kinase activity"/>
    <property type="evidence" value="ECO:0007669"/>
    <property type="project" value="UniProtKB-UniRule"/>
</dbReference>
<keyword evidence="1 6" id="KW-0808">Transferase</keyword>
<comment type="caution">
    <text evidence="6">Lacks conserved residue(s) required for the propagation of feature annotation.</text>
</comment>
<dbReference type="InterPro" id="IPR002504">
    <property type="entry name" value="NADK"/>
</dbReference>
<evidence type="ECO:0000256" key="6">
    <source>
        <dbReference type="HAMAP-Rule" id="MF_00361"/>
    </source>
</evidence>
<dbReference type="EC" id="2.7.1.23" evidence="6"/>
<dbReference type="Pfam" id="PF20143">
    <property type="entry name" value="NAD_kinase_C"/>
    <property type="match status" value="1"/>
</dbReference>
<keyword evidence="4 6" id="KW-0520">NAD</keyword>
<dbReference type="Gene3D" id="2.60.200.30">
    <property type="entry name" value="Probable inorganic polyphosphate/atp-NAD kinase, domain 2"/>
    <property type="match status" value="1"/>
</dbReference>
<dbReference type="NCBIfam" id="NF003406">
    <property type="entry name" value="PRK04761.1"/>
    <property type="match status" value="1"/>
</dbReference>
<dbReference type="Proteomes" id="UP000501094">
    <property type="component" value="Chromosome"/>
</dbReference>
<comment type="similarity">
    <text evidence="6">Belongs to the NAD kinase family.</text>
</comment>
<feature type="binding site" evidence="6">
    <location>
        <begin position="113"/>
        <end position="114"/>
    </location>
    <ligand>
        <name>NAD(+)</name>
        <dbReference type="ChEBI" id="CHEBI:57540"/>
    </ligand>
</feature>
<comment type="subcellular location">
    <subcellularLocation>
        <location evidence="6">Cytoplasm</location>
    </subcellularLocation>
</comment>
<accession>A0A6H1Q0A7</accession>
<evidence type="ECO:0000256" key="5">
    <source>
        <dbReference type="ARBA" id="ARBA00047925"/>
    </source>
</evidence>
<gene>
    <name evidence="6" type="primary">nadK</name>
    <name evidence="7" type="ORF">E5R92_00355</name>
</gene>
<proteinExistence type="inferred from homology"/>
<name>A0A6H1Q0A7_9PROT</name>
<dbReference type="EMBL" id="CP038852">
    <property type="protein sequence ID" value="QIZ20248.1"/>
    <property type="molecule type" value="Genomic_DNA"/>
</dbReference>
<evidence type="ECO:0000313" key="7">
    <source>
        <dbReference type="EMBL" id="QIZ20248.1"/>
    </source>
</evidence>
<dbReference type="RefSeq" id="WP_168606154.1">
    <property type="nucleotide sequence ID" value="NZ_CP038852.1"/>
</dbReference>
<keyword evidence="6" id="KW-0963">Cytoplasm</keyword>
<dbReference type="KEGG" id="peg:E5R92_00355"/>
<dbReference type="AlphaFoldDB" id="A0A6H1Q0A7"/>
<sequence>MRDKVYLVFDKTKASLKIKPILIKKVNITSLKKSNIIIVLGGDGFMLQTLKKLHKYKKPFYGINSGNYGFLMNKFSNENIIKNLNISNSIKIYPLQMTVTNKNNQIKKSIAINEVSILRQSKQASSISITANKKNIIKNLISDGVLVSTPAGSTAYNLSAHGPILNLDSRKLAVTPISPFRPRRWKGTIVNDKSKILIRNLDTNKRPISAVADNFEVRNAKIIKIQANKKISFELLYDKNNSLHKKIKIEQARKETTNN</sequence>
<dbReference type="GO" id="GO:0005737">
    <property type="term" value="C:cytoplasm"/>
    <property type="evidence" value="ECO:0007669"/>
    <property type="project" value="UniProtKB-SubCell"/>
</dbReference>
<evidence type="ECO:0000256" key="3">
    <source>
        <dbReference type="ARBA" id="ARBA00022857"/>
    </source>
</evidence>
<feature type="binding site" evidence="6">
    <location>
        <position position="151"/>
    </location>
    <ligand>
        <name>NAD(+)</name>
        <dbReference type="ChEBI" id="CHEBI:57540"/>
    </ligand>
</feature>
<dbReference type="InterPro" id="IPR017438">
    <property type="entry name" value="ATP-NAD_kinase_N"/>
</dbReference>
<dbReference type="PANTHER" id="PTHR20275:SF0">
    <property type="entry name" value="NAD KINASE"/>
    <property type="match status" value="1"/>
</dbReference>
<comment type="function">
    <text evidence="6">Involved in the regulation of the intracellular balance of NAD and NADP, and is a key enzyme in the biosynthesis of NADP. Catalyzes specifically the phosphorylation on 2'-hydroxyl of the adenosine moiety of NAD to yield NADP.</text>
</comment>
<keyword evidence="6" id="KW-0067">ATP-binding</keyword>
<protein>
    <recommendedName>
        <fullName evidence="6">NAD kinase</fullName>
        <ecNumber evidence="6">2.7.1.23</ecNumber>
    </recommendedName>
    <alternativeName>
        <fullName evidence="6">ATP-dependent NAD kinase</fullName>
    </alternativeName>
</protein>
<dbReference type="HAMAP" id="MF_00361">
    <property type="entry name" value="NAD_kinase"/>
    <property type="match status" value="1"/>
</dbReference>
<feature type="active site" description="Proton acceptor" evidence="6">
    <location>
        <position position="43"/>
    </location>
</feature>
<dbReference type="GO" id="GO:0019674">
    <property type="term" value="P:NAD+ metabolic process"/>
    <property type="evidence" value="ECO:0007669"/>
    <property type="project" value="InterPro"/>
</dbReference>
<evidence type="ECO:0000256" key="4">
    <source>
        <dbReference type="ARBA" id="ARBA00023027"/>
    </source>
</evidence>
<evidence type="ECO:0000256" key="2">
    <source>
        <dbReference type="ARBA" id="ARBA00022777"/>
    </source>
</evidence>
<evidence type="ECO:0000313" key="8">
    <source>
        <dbReference type="Proteomes" id="UP000501094"/>
    </source>
</evidence>
<dbReference type="SUPFAM" id="SSF111331">
    <property type="entry name" value="NAD kinase/diacylglycerol kinase-like"/>
    <property type="match status" value="1"/>
</dbReference>
<dbReference type="GO" id="GO:0046872">
    <property type="term" value="F:metal ion binding"/>
    <property type="evidence" value="ECO:0007669"/>
    <property type="project" value="UniProtKB-UniRule"/>
</dbReference>
<dbReference type="GO" id="GO:0006741">
    <property type="term" value="P:NADP+ biosynthetic process"/>
    <property type="evidence" value="ECO:0007669"/>
    <property type="project" value="UniProtKB-UniRule"/>
</dbReference>
<organism evidence="7 8">
    <name type="scientific">Candidatus Pelagibacter giovannonii</name>
    <dbReference type="NCBI Taxonomy" id="2563896"/>
    <lineage>
        <taxon>Bacteria</taxon>
        <taxon>Pseudomonadati</taxon>
        <taxon>Pseudomonadota</taxon>
        <taxon>Alphaproteobacteria</taxon>
        <taxon>Candidatus Pelagibacterales</taxon>
        <taxon>Candidatus Pelagibacteraceae</taxon>
        <taxon>Candidatus Pelagibacter</taxon>
    </lineage>
</organism>
<comment type="catalytic activity">
    <reaction evidence="5 6">
        <text>NAD(+) + ATP = ADP + NADP(+) + H(+)</text>
        <dbReference type="Rhea" id="RHEA:18629"/>
        <dbReference type="ChEBI" id="CHEBI:15378"/>
        <dbReference type="ChEBI" id="CHEBI:30616"/>
        <dbReference type="ChEBI" id="CHEBI:57540"/>
        <dbReference type="ChEBI" id="CHEBI:58349"/>
        <dbReference type="ChEBI" id="CHEBI:456216"/>
        <dbReference type="EC" id="2.7.1.23"/>
    </reaction>
</comment>
<keyword evidence="8" id="KW-1185">Reference proteome</keyword>
<dbReference type="Pfam" id="PF01513">
    <property type="entry name" value="NAD_kinase"/>
    <property type="match status" value="1"/>
</dbReference>
<dbReference type="Gene3D" id="3.40.50.10330">
    <property type="entry name" value="Probable inorganic polyphosphate/atp-NAD kinase, domain 1"/>
    <property type="match status" value="1"/>
</dbReference>
<keyword evidence="6" id="KW-0547">Nucleotide-binding</keyword>
<reference evidence="7 8" key="1">
    <citation type="journal article" date="2020" name="Nat. Microbiol.">
        <title>Lysogenic host-virus interactions in SAR11 marine bacteria.</title>
        <authorList>
            <person name="Morris R.M."/>
            <person name="Cain K.R."/>
            <person name="Hvorecny K.L."/>
            <person name="Kollman J.M."/>
        </authorList>
    </citation>
    <scope>NUCLEOTIDE SEQUENCE [LARGE SCALE GENOMIC DNA]</scope>
    <source>
        <strain evidence="7 8">NP1</strain>
    </source>
</reference>
<keyword evidence="3 6" id="KW-0521">NADP</keyword>
<dbReference type="PANTHER" id="PTHR20275">
    <property type="entry name" value="NAD KINASE"/>
    <property type="match status" value="1"/>
</dbReference>
<feature type="binding site" evidence="6">
    <location>
        <begin position="154"/>
        <end position="159"/>
    </location>
    <ligand>
        <name>NAD(+)</name>
        <dbReference type="ChEBI" id="CHEBI:57540"/>
    </ligand>
</feature>
<dbReference type="GO" id="GO:0005524">
    <property type="term" value="F:ATP binding"/>
    <property type="evidence" value="ECO:0007669"/>
    <property type="project" value="UniProtKB-KW"/>
</dbReference>
<feature type="binding site" evidence="6">
    <location>
        <position position="143"/>
    </location>
    <ligand>
        <name>NAD(+)</name>
        <dbReference type="ChEBI" id="CHEBI:57540"/>
    </ligand>
</feature>
<dbReference type="InterPro" id="IPR017437">
    <property type="entry name" value="ATP-NAD_kinase_PpnK-typ_C"/>
</dbReference>
<feature type="binding site" evidence="6">
    <location>
        <begin position="43"/>
        <end position="44"/>
    </location>
    <ligand>
        <name>NAD(+)</name>
        <dbReference type="ChEBI" id="CHEBI:57540"/>
    </ligand>
</feature>
<dbReference type="InterPro" id="IPR016064">
    <property type="entry name" value="NAD/diacylglycerol_kinase_sf"/>
</dbReference>
<comment type="cofactor">
    <cofactor evidence="6">
        <name>a divalent metal cation</name>
        <dbReference type="ChEBI" id="CHEBI:60240"/>
    </cofactor>
</comment>
<evidence type="ECO:0000256" key="1">
    <source>
        <dbReference type="ARBA" id="ARBA00022679"/>
    </source>
</evidence>
<dbReference type="GO" id="GO:0051287">
    <property type="term" value="F:NAD binding"/>
    <property type="evidence" value="ECO:0007669"/>
    <property type="project" value="UniProtKB-ARBA"/>
</dbReference>
<keyword evidence="2 6" id="KW-0418">Kinase</keyword>